<dbReference type="InterPro" id="IPR016181">
    <property type="entry name" value="Acyl_CoA_acyltransferase"/>
</dbReference>
<evidence type="ECO:0000313" key="2">
    <source>
        <dbReference type="EMBL" id="KRL87224.1"/>
    </source>
</evidence>
<dbReference type="OrthoDB" id="9798081at2"/>
<dbReference type="PROSITE" id="PS51186">
    <property type="entry name" value="GNAT"/>
    <property type="match status" value="1"/>
</dbReference>
<dbReference type="AlphaFoldDB" id="A0A0R1U7K8"/>
<dbReference type="Pfam" id="PF13302">
    <property type="entry name" value="Acetyltransf_3"/>
    <property type="match status" value="1"/>
</dbReference>
<dbReference type="STRING" id="1423724.FC32_GL001843"/>
<dbReference type="Gene3D" id="3.40.630.30">
    <property type="match status" value="1"/>
</dbReference>
<sequence>MITTKRLCLRPFETSDVADVLAYTSQEQVAQDAGFVACETLEQALFFGKMLRDKNVLVIEHKALHKVIGNIGFYEVQTEDKLTYEVGYALNQDYWHQGYMSEALEAMLKDARKKNYQQIHARVAKRNQASIKLLERQGFKFVENYVVSEWFVAAENRAQLLFCKDLSNLG</sequence>
<dbReference type="PANTHER" id="PTHR43792:SF1">
    <property type="entry name" value="N-ACETYLTRANSFERASE DOMAIN-CONTAINING PROTEIN"/>
    <property type="match status" value="1"/>
</dbReference>
<dbReference type="GO" id="GO:0016747">
    <property type="term" value="F:acyltransferase activity, transferring groups other than amino-acyl groups"/>
    <property type="evidence" value="ECO:0007669"/>
    <property type="project" value="InterPro"/>
</dbReference>
<evidence type="ECO:0000313" key="3">
    <source>
        <dbReference type="Proteomes" id="UP000051324"/>
    </source>
</evidence>
<gene>
    <name evidence="2" type="ORF">FC32_GL001843</name>
</gene>
<protein>
    <recommendedName>
        <fullName evidence="1">N-acetyltransferase domain-containing protein</fullName>
    </recommendedName>
</protein>
<dbReference type="InterPro" id="IPR000182">
    <property type="entry name" value="GNAT_dom"/>
</dbReference>
<dbReference type="PANTHER" id="PTHR43792">
    <property type="entry name" value="GNAT FAMILY, PUTATIVE (AFU_ORTHOLOGUE AFUA_3G00765)-RELATED-RELATED"/>
    <property type="match status" value="1"/>
</dbReference>
<proteinExistence type="predicted"/>
<evidence type="ECO:0000259" key="1">
    <source>
        <dbReference type="PROSITE" id="PS51186"/>
    </source>
</evidence>
<dbReference type="CDD" id="cd04301">
    <property type="entry name" value="NAT_SF"/>
    <property type="match status" value="1"/>
</dbReference>
<feature type="domain" description="N-acetyltransferase" evidence="1">
    <location>
        <begin position="7"/>
        <end position="155"/>
    </location>
</feature>
<name>A0A0R1U7K8_9LACO</name>
<keyword evidence="3" id="KW-1185">Reference proteome</keyword>
<dbReference type="SUPFAM" id="SSF55729">
    <property type="entry name" value="Acyl-CoA N-acyltransferases (Nat)"/>
    <property type="match status" value="1"/>
</dbReference>
<accession>A0A0R1U7K8</accession>
<comment type="caution">
    <text evidence="2">The sequence shown here is derived from an EMBL/GenBank/DDBJ whole genome shotgun (WGS) entry which is preliminary data.</text>
</comment>
<dbReference type="Proteomes" id="UP000051324">
    <property type="component" value="Unassembled WGS sequence"/>
</dbReference>
<dbReference type="PATRIC" id="fig|1423724.4.peg.1920"/>
<dbReference type="EMBL" id="AZFT01000006">
    <property type="protein sequence ID" value="KRL87224.1"/>
    <property type="molecule type" value="Genomic_DNA"/>
</dbReference>
<reference evidence="2 3" key="1">
    <citation type="journal article" date="2015" name="Genome Announc.">
        <title>Expanding the biotechnology potential of lactobacilli through comparative genomics of 213 strains and associated genera.</title>
        <authorList>
            <person name="Sun Z."/>
            <person name="Harris H.M."/>
            <person name="McCann A."/>
            <person name="Guo C."/>
            <person name="Argimon S."/>
            <person name="Zhang W."/>
            <person name="Yang X."/>
            <person name="Jeffery I.B."/>
            <person name="Cooney J.C."/>
            <person name="Kagawa T.F."/>
            <person name="Liu W."/>
            <person name="Song Y."/>
            <person name="Salvetti E."/>
            <person name="Wrobel A."/>
            <person name="Rasinkangas P."/>
            <person name="Parkhill J."/>
            <person name="Rea M.C."/>
            <person name="O'Sullivan O."/>
            <person name="Ritari J."/>
            <person name="Douillard F.P."/>
            <person name="Paul Ross R."/>
            <person name="Yang R."/>
            <person name="Briner A.E."/>
            <person name="Felis G.E."/>
            <person name="de Vos W.M."/>
            <person name="Barrangou R."/>
            <person name="Klaenhammer T.R."/>
            <person name="Caufield P.W."/>
            <person name="Cui Y."/>
            <person name="Zhang H."/>
            <person name="O'Toole P.W."/>
        </authorList>
    </citation>
    <scope>NUCLEOTIDE SEQUENCE [LARGE SCALE GENOMIC DNA]</scope>
    <source>
        <strain evidence="2 3">DSM 16634</strain>
    </source>
</reference>
<dbReference type="InterPro" id="IPR051531">
    <property type="entry name" value="N-acetyltransferase"/>
</dbReference>
<dbReference type="eggNOG" id="COG1670">
    <property type="taxonomic scope" value="Bacteria"/>
</dbReference>
<organism evidence="2 3">
    <name type="scientific">Ligilactobacillus apodemi DSM 16634 = JCM 16172</name>
    <dbReference type="NCBI Taxonomy" id="1423724"/>
    <lineage>
        <taxon>Bacteria</taxon>
        <taxon>Bacillati</taxon>
        <taxon>Bacillota</taxon>
        <taxon>Bacilli</taxon>
        <taxon>Lactobacillales</taxon>
        <taxon>Lactobacillaceae</taxon>
        <taxon>Ligilactobacillus</taxon>
    </lineage>
</organism>
<dbReference type="RefSeq" id="WP_025087319.1">
    <property type="nucleotide sequence ID" value="NZ_AZFT01000006.1"/>
</dbReference>